<accession>A0A4S4KLA5</accession>
<reference evidence="2 3" key="1">
    <citation type="submission" date="2019-02" db="EMBL/GenBank/DDBJ databases">
        <title>Genome sequencing of the rare red list fungi Phlebia centrifuga.</title>
        <authorList>
            <person name="Buettner E."/>
            <person name="Kellner H."/>
        </authorList>
    </citation>
    <scope>NUCLEOTIDE SEQUENCE [LARGE SCALE GENOMIC DNA]</scope>
    <source>
        <strain evidence="2 3">DSM 108282</strain>
    </source>
</reference>
<keyword evidence="3" id="KW-1185">Reference proteome</keyword>
<organism evidence="2 3">
    <name type="scientific">Hermanssonia centrifuga</name>
    <dbReference type="NCBI Taxonomy" id="98765"/>
    <lineage>
        <taxon>Eukaryota</taxon>
        <taxon>Fungi</taxon>
        <taxon>Dikarya</taxon>
        <taxon>Basidiomycota</taxon>
        <taxon>Agaricomycotina</taxon>
        <taxon>Agaricomycetes</taxon>
        <taxon>Polyporales</taxon>
        <taxon>Meruliaceae</taxon>
        <taxon>Hermanssonia</taxon>
    </lineage>
</organism>
<comment type="caution">
    <text evidence="2">The sequence shown here is derived from an EMBL/GenBank/DDBJ whole genome shotgun (WGS) entry which is preliminary data.</text>
</comment>
<feature type="region of interest" description="Disordered" evidence="1">
    <location>
        <begin position="1"/>
        <end position="64"/>
    </location>
</feature>
<feature type="compositionally biased region" description="Polar residues" evidence="1">
    <location>
        <begin position="49"/>
        <end position="58"/>
    </location>
</feature>
<dbReference type="AlphaFoldDB" id="A0A4S4KLA5"/>
<evidence type="ECO:0000313" key="3">
    <source>
        <dbReference type="Proteomes" id="UP000309038"/>
    </source>
</evidence>
<sequence>MSKFPNTEIREKNINDPITDETNKFKKPYQTVGRPPVTENINDEYMRNPPNNHPVSPTTDRRHPSIKEGAYEWETPRVEQDQGYAGVEQTGKYTKDLALAESVQENSVHGNVDDV</sequence>
<dbReference type="EMBL" id="SGPJ01000103">
    <property type="protein sequence ID" value="THG98810.1"/>
    <property type="molecule type" value="Genomic_DNA"/>
</dbReference>
<evidence type="ECO:0000256" key="1">
    <source>
        <dbReference type="SAM" id="MobiDB-lite"/>
    </source>
</evidence>
<protein>
    <submittedName>
        <fullName evidence="2">Uncharacterized protein</fullName>
    </submittedName>
</protein>
<evidence type="ECO:0000313" key="2">
    <source>
        <dbReference type="EMBL" id="THG98810.1"/>
    </source>
</evidence>
<name>A0A4S4KLA5_9APHY</name>
<dbReference type="Proteomes" id="UP000309038">
    <property type="component" value="Unassembled WGS sequence"/>
</dbReference>
<gene>
    <name evidence="2" type="ORF">EW026_g3450</name>
</gene>
<proteinExistence type="predicted"/>